<dbReference type="PANTHER" id="PTHR43386:SF1">
    <property type="entry name" value="D,D-DIPEPTIDE TRANSPORT SYSTEM PERMEASE PROTEIN DDPC-RELATED"/>
    <property type="match status" value="1"/>
</dbReference>
<dbReference type="GO" id="GO:0005886">
    <property type="term" value="C:plasma membrane"/>
    <property type="evidence" value="ECO:0007669"/>
    <property type="project" value="UniProtKB-SubCell"/>
</dbReference>
<feature type="transmembrane region" description="Helical" evidence="7">
    <location>
        <begin position="281"/>
        <end position="304"/>
    </location>
</feature>
<evidence type="ECO:0000313" key="10">
    <source>
        <dbReference type="Proteomes" id="UP001329915"/>
    </source>
</evidence>
<evidence type="ECO:0000256" key="2">
    <source>
        <dbReference type="ARBA" id="ARBA00022448"/>
    </source>
</evidence>
<feature type="transmembrane region" description="Helical" evidence="7">
    <location>
        <begin position="232"/>
        <end position="261"/>
    </location>
</feature>
<dbReference type="PANTHER" id="PTHR43386">
    <property type="entry name" value="OLIGOPEPTIDE TRANSPORT SYSTEM PERMEASE PROTEIN APPC"/>
    <property type="match status" value="1"/>
</dbReference>
<keyword evidence="5 7" id="KW-1133">Transmembrane helix</keyword>
<evidence type="ECO:0000256" key="7">
    <source>
        <dbReference type="RuleBase" id="RU363032"/>
    </source>
</evidence>
<evidence type="ECO:0000259" key="8">
    <source>
        <dbReference type="PROSITE" id="PS50928"/>
    </source>
</evidence>
<dbReference type="Proteomes" id="UP001329915">
    <property type="component" value="Chromosome"/>
</dbReference>
<keyword evidence="2 7" id="KW-0813">Transport</keyword>
<dbReference type="Pfam" id="PF12911">
    <property type="entry name" value="OppC_N"/>
    <property type="match status" value="1"/>
</dbReference>
<dbReference type="KEGG" id="dbc:MFMK1_002638"/>
<proteinExistence type="inferred from homology"/>
<gene>
    <name evidence="9" type="ORF">MFMK1_002638</name>
</gene>
<evidence type="ECO:0000256" key="5">
    <source>
        <dbReference type="ARBA" id="ARBA00022989"/>
    </source>
</evidence>
<keyword evidence="4 7" id="KW-0812">Transmembrane</keyword>
<keyword evidence="3" id="KW-1003">Cell membrane</keyword>
<dbReference type="InterPro" id="IPR050366">
    <property type="entry name" value="BP-dependent_transpt_permease"/>
</dbReference>
<evidence type="ECO:0000313" key="9">
    <source>
        <dbReference type="EMBL" id="WRO22798.1"/>
    </source>
</evidence>
<dbReference type="CDD" id="cd06261">
    <property type="entry name" value="TM_PBP2"/>
    <property type="match status" value="1"/>
</dbReference>
<protein>
    <submittedName>
        <fullName evidence="9">ABC transporter permease</fullName>
    </submittedName>
</protein>
<dbReference type="InterPro" id="IPR035906">
    <property type="entry name" value="MetI-like_sf"/>
</dbReference>
<evidence type="ECO:0000256" key="3">
    <source>
        <dbReference type="ARBA" id="ARBA00022475"/>
    </source>
</evidence>
<dbReference type="GO" id="GO:0055085">
    <property type="term" value="P:transmembrane transport"/>
    <property type="evidence" value="ECO:0007669"/>
    <property type="project" value="InterPro"/>
</dbReference>
<dbReference type="PROSITE" id="PS50928">
    <property type="entry name" value="ABC_TM1"/>
    <property type="match status" value="1"/>
</dbReference>
<accession>A0AAU0UU47</accession>
<reference evidence="9 10" key="1">
    <citation type="submission" date="2023-04" db="EMBL/GenBank/DDBJ databases">
        <authorList>
            <person name="Hsu D."/>
        </authorList>
    </citation>
    <scope>NUCLEOTIDE SEQUENCE [LARGE SCALE GENOMIC DNA]</scope>
    <source>
        <strain evidence="9 10">MK1</strain>
    </source>
</reference>
<name>A0AAU0UU47_9FIRM</name>
<evidence type="ECO:0000256" key="4">
    <source>
        <dbReference type="ARBA" id="ARBA00022692"/>
    </source>
</evidence>
<evidence type="ECO:0000256" key="1">
    <source>
        <dbReference type="ARBA" id="ARBA00004651"/>
    </source>
</evidence>
<dbReference type="RefSeq" id="WP_366922195.1">
    <property type="nucleotide sequence ID" value="NZ_CP121694.1"/>
</dbReference>
<dbReference type="EMBL" id="CP121694">
    <property type="protein sequence ID" value="WRO22798.1"/>
    <property type="molecule type" value="Genomic_DNA"/>
</dbReference>
<dbReference type="Pfam" id="PF00528">
    <property type="entry name" value="BPD_transp_1"/>
    <property type="match status" value="1"/>
</dbReference>
<dbReference type="InterPro" id="IPR025966">
    <property type="entry name" value="OppC_N"/>
</dbReference>
<feature type="domain" description="ABC transmembrane type-1" evidence="8">
    <location>
        <begin position="115"/>
        <end position="304"/>
    </location>
</feature>
<evidence type="ECO:0000256" key="6">
    <source>
        <dbReference type="ARBA" id="ARBA00023136"/>
    </source>
</evidence>
<keyword evidence="6 7" id="KW-0472">Membrane</keyword>
<dbReference type="AlphaFoldDB" id="A0AAU0UU47"/>
<feature type="transmembrane region" description="Helical" evidence="7">
    <location>
        <begin position="49"/>
        <end position="70"/>
    </location>
</feature>
<comment type="subcellular location">
    <subcellularLocation>
        <location evidence="1 7">Cell membrane</location>
        <topology evidence="1 7">Multi-pass membrane protein</topology>
    </subcellularLocation>
</comment>
<keyword evidence="10" id="KW-1185">Reference proteome</keyword>
<comment type="similarity">
    <text evidence="7">Belongs to the binding-protein-dependent transport system permease family.</text>
</comment>
<organism evidence="9 10">
    <name type="scientific">Metallumcola ferriviriculae</name>
    <dbReference type="NCBI Taxonomy" id="3039180"/>
    <lineage>
        <taxon>Bacteria</taxon>
        <taxon>Bacillati</taxon>
        <taxon>Bacillota</taxon>
        <taxon>Clostridia</taxon>
        <taxon>Neomoorellales</taxon>
        <taxon>Desulfitibacteraceae</taxon>
        <taxon>Metallumcola</taxon>
    </lineage>
</organism>
<feature type="transmembrane region" description="Helical" evidence="7">
    <location>
        <begin position="117"/>
        <end position="142"/>
    </location>
</feature>
<dbReference type="Gene3D" id="1.10.3720.10">
    <property type="entry name" value="MetI-like"/>
    <property type="match status" value="1"/>
</dbReference>
<sequence length="318" mass="35265">MIPKTVQQKEGLADEAYSHPRWYLFTIKLKTSTQGLLNFIKKLKKHPSAMTGLVIILIFIGLALLAPQIVPHDPFSGKLADRLAAPSWLEGGKAEFFLGTDQQGRDLLSRIIYGARISLWVGFICVIISTTVGTLLGIVAGYFRGRFDTVLSRIADLLLAFPFLIFAVGVMAFLGPGLINLILALTFKGWVEFFRLVRGEMLSEKTKEYVEAARANGQSSLRVMFSEVLPNIIHTVVVLATLRMGFFIIMEASLSFLGLGIQPPQPAWGFMVSDGRDFMMNGWWLSTFPGLAILSLILSINLFGEGLRDILDPRLKIN</sequence>
<dbReference type="SUPFAM" id="SSF161098">
    <property type="entry name" value="MetI-like"/>
    <property type="match status" value="1"/>
</dbReference>
<dbReference type="InterPro" id="IPR000515">
    <property type="entry name" value="MetI-like"/>
</dbReference>